<dbReference type="GO" id="GO:0008270">
    <property type="term" value="F:zinc ion binding"/>
    <property type="evidence" value="ECO:0007669"/>
    <property type="project" value="UniProtKB-KW"/>
</dbReference>
<keyword evidence="9" id="KW-0833">Ubl conjugation pathway</keyword>
<dbReference type="Pfam" id="PF13639">
    <property type="entry name" value="zf-RING_2"/>
    <property type="match status" value="1"/>
</dbReference>
<evidence type="ECO:0000256" key="6">
    <source>
        <dbReference type="ARBA" id="ARBA00022692"/>
    </source>
</evidence>
<evidence type="ECO:0000256" key="8">
    <source>
        <dbReference type="ARBA" id="ARBA00022771"/>
    </source>
</evidence>
<dbReference type="AlphaFoldDB" id="A0A022RDF4"/>
<evidence type="ECO:0000256" key="5">
    <source>
        <dbReference type="ARBA" id="ARBA00022679"/>
    </source>
</evidence>
<dbReference type="EC" id="2.3.2.27" evidence="4"/>
<dbReference type="SUPFAM" id="SSF57850">
    <property type="entry name" value="RING/U-box"/>
    <property type="match status" value="1"/>
</dbReference>
<feature type="non-terminal residue" evidence="17">
    <location>
        <position position="1"/>
    </location>
</feature>
<evidence type="ECO:0000256" key="1">
    <source>
        <dbReference type="ARBA" id="ARBA00000900"/>
    </source>
</evidence>
<evidence type="ECO:0000259" key="16">
    <source>
        <dbReference type="PROSITE" id="PS50089"/>
    </source>
</evidence>
<comment type="pathway">
    <text evidence="3">Protein modification; protein ubiquitination.</text>
</comment>
<dbReference type="GO" id="GO:0061630">
    <property type="term" value="F:ubiquitin protein ligase activity"/>
    <property type="evidence" value="ECO:0007669"/>
    <property type="project" value="UniProtKB-EC"/>
</dbReference>
<dbReference type="CDD" id="cd16461">
    <property type="entry name" value="RING-H2_EL5-like"/>
    <property type="match status" value="1"/>
</dbReference>
<feature type="region of interest" description="Disordered" evidence="15">
    <location>
        <begin position="154"/>
        <end position="179"/>
    </location>
</feature>
<dbReference type="PANTHER" id="PTHR47035">
    <property type="entry name" value="OS11G0150450 PROTEIN"/>
    <property type="match status" value="1"/>
</dbReference>
<keyword evidence="11" id="KW-1133">Transmembrane helix</keyword>
<dbReference type="InterPro" id="IPR001841">
    <property type="entry name" value="Znf_RING"/>
</dbReference>
<keyword evidence="12" id="KW-0472">Membrane</keyword>
<evidence type="ECO:0000256" key="7">
    <source>
        <dbReference type="ARBA" id="ARBA00022723"/>
    </source>
</evidence>
<evidence type="ECO:0000256" key="10">
    <source>
        <dbReference type="ARBA" id="ARBA00022833"/>
    </source>
</evidence>
<comment type="subcellular location">
    <subcellularLocation>
        <location evidence="2">Membrane</location>
        <topology evidence="2">Single-pass membrane protein</topology>
    </subcellularLocation>
</comment>
<comment type="similarity">
    <text evidence="13">Belongs to the RING-type zinc finger family. ATL subfamily.</text>
</comment>
<evidence type="ECO:0000256" key="14">
    <source>
        <dbReference type="PROSITE-ProRule" id="PRU00175"/>
    </source>
</evidence>
<proteinExistence type="inferred from homology"/>
<dbReference type="InterPro" id="IPR013083">
    <property type="entry name" value="Znf_RING/FYVE/PHD"/>
</dbReference>
<keyword evidence="7" id="KW-0479">Metal-binding</keyword>
<evidence type="ECO:0000256" key="13">
    <source>
        <dbReference type="ARBA" id="ARBA00024209"/>
    </source>
</evidence>
<evidence type="ECO:0000256" key="9">
    <source>
        <dbReference type="ARBA" id="ARBA00022786"/>
    </source>
</evidence>
<dbReference type="Gene3D" id="3.30.40.10">
    <property type="entry name" value="Zinc/RING finger domain, C3HC4 (zinc finger)"/>
    <property type="match status" value="1"/>
</dbReference>
<dbReference type="SMART" id="SM00184">
    <property type="entry name" value="RING"/>
    <property type="match status" value="1"/>
</dbReference>
<dbReference type="FunFam" id="3.30.40.10:FF:000187">
    <property type="entry name" value="E3 ubiquitin-protein ligase ATL6"/>
    <property type="match status" value="1"/>
</dbReference>
<keyword evidence="18" id="KW-1185">Reference proteome</keyword>
<dbReference type="GO" id="GO:0016020">
    <property type="term" value="C:membrane"/>
    <property type="evidence" value="ECO:0007669"/>
    <property type="project" value="UniProtKB-SubCell"/>
</dbReference>
<keyword evidence="5" id="KW-0808">Transferase</keyword>
<keyword evidence="8 14" id="KW-0863">Zinc-finger</keyword>
<evidence type="ECO:0000256" key="15">
    <source>
        <dbReference type="SAM" id="MobiDB-lite"/>
    </source>
</evidence>
<name>A0A022RDF4_ERYGU</name>
<evidence type="ECO:0000313" key="17">
    <source>
        <dbReference type="EMBL" id="EYU38069.1"/>
    </source>
</evidence>
<dbReference type="EMBL" id="KI630509">
    <property type="protein sequence ID" value="EYU38069.1"/>
    <property type="molecule type" value="Genomic_DNA"/>
</dbReference>
<gene>
    <name evidence="17" type="ORF">MIMGU_mgv1a018092mg</name>
</gene>
<dbReference type="InterPro" id="IPR053070">
    <property type="entry name" value="RING-type_E3_ubiquitin-ligase"/>
</dbReference>
<keyword evidence="6" id="KW-0812">Transmembrane</keyword>
<accession>A0A022RDF4</accession>
<evidence type="ECO:0000256" key="4">
    <source>
        <dbReference type="ARBA" id="ARBA00012483"/>
    </source>
</evidence>
<dbReference type="Proteomes" id="UP000030748">
    <property type="component" value="Unassembled WGS sequence"/>
</dbReference>
<dbReference type="eggNOG" id="KOG0800">
    <property type="taxonomic scope" value="Eukaryota"/>
</dbReference>
<comment type="catalytic activity">
    <reaction evidence="1">
        <text>S-ubiquitinyl-[E2 ubiquitin-conjugating enzyme]-L-cysteine + [acceptor protein]-L-lysine = [E2 ubiquitin-conjugating enzyme]-L-cysteine + N(6)-ubiquitinyl-[acceptor protein]-L-lysine.</text>
        <dbReference type="EC" id="2.3.2.27"/>
    </reaction>
</comment>
<keyword evidence="10" id="KW-0862">Zinc</keyword>
<reference evidence="17 18" key="1">
    <citation type="journal article" date="2013" name="Proc. Natl. Acad. Sci. U.S.A.">
        <title>Fine-scale variation in meiotic recombination in Mimulus inferred from population shotgun sequencing.</title>
        <authorList>
            <person name="Hellsten U."/>
            <person name="Wright K.M."/>
            <person name="Jenkins J."/>
            <person name="Shu S."/>
            <person name="Yuan Y."/>
            <person name="Wessler S.R."/>
            <person name="Schmutz J."/>
            <person name="Willis J.H."/>
            <person name="Rokhsar D.S."/>
        </authorList>
    </citation>
    <scope>NUCLEOTIDE SEQUENCE [LARGE SCALE GENOMIC DNA]</scope>
    <source>
        <strain evidence="18">cv. DUN x IM62</strain>
    </source>
</reference>
<feature type="domain" description="RING-type" evidence="16">
    <location>
        <begin position="34"/>
        <end position="76"/>
    </location>
</feature>
<evidence type="ECO:0000313" key="18">
    <source>
        <dbReference type="Proteomes" id="UP000030748"/>
    </source>
</evidence>
<evidence type="ECO:0000256" key="12">
    <source>
        <dbReference type="ARBA" id="ARBA00023136"/>
    </source>
</evidence>
<sequence>LERGIHGLEPVVVANFPTKKFRELCLSSKENVQCTVCLSEYHEEDTLRILPPCGHSFHATCIDIWLQQHSTCPVCRISLRELSERKWFMQPMFSSAVRSQYTVQSANARYCHCMANTHRHPSGSHNNCNLGPGSTHAGQCRPEGDTVNVIVRDGNSASTEHNRIFKDSANRKVESQSGR</sequence>
<evidence type="ECO:0000256" key="2">
    <source>
        <dbReference type="ARBA" id="ARBA00004167"/>
    </source>
</evidence>
<evidence type="ECO:0000256" key="11">
    <source>
        <dbReference type="ARBA" id="ARBA00022989"/>
    </source>
</evidence>
<dbReference type="PROSITE" id="PS50089">
    <property type="entry name" value="ZF_RING_2"/>
    <property type="match status" value="1"/>
</dbReference>
<dbReference type="PANTHER" id="PTHR47035:SF3">
    <property type="entry name" value="OS11G0150450 PROTEIN"/>
    <property type="match status" value="1"/>
</dbReference>
<protein>
    <recommendedName>
        <fullName evidence="4">RING-type E3 ubiquitin transferase</fullName>
        <ecNumber evidence="4">2.3.2.27</ecNumber>
    </recommendedName>
</protein>
<evidence type="ECO:0000256" key="3">
    <source>
        <dbReference type="ARBA" id="ARBA00004906"/>
    </source>
</evidence>
<feature type="compositionally biased region" description="Basic and acidic residues" evidence="15">
    <location>
        <begin position="160"/>
        <end position="179"/>
    </location>
</feature>
<organism evidence="17 18">
    <name type="scientific">Erythranthe guttata</name>
    <name type="common">Yellow monkey flower</name>
    <name type="synonym">Mimulus guttatus</name>
    <dbReference type="NCBI Taxonomy" id="4155"/>
    <lineage>
        <taxon>Eukaryota</taxon>
        <taxon>Viridiplantae</taxon>
        <taxon>Streptophyta</taxon>
        <taxon>Embryophyta</taxon>
        <taxon>Tracheophyta</taxon>
        <taxon>Spermatophyta</taxon>
        <taxon>Magnoliopsida</taxon>
        <taxon>eudicotyledons</taxon>
        <taxon>Gunneridae</taxon>
        <taxon>Pentapetalae</taxon>
        <taxon>asterids</taxon>
        <taxon>lamiids</taxon>
        <taxon>Lamiales</taxon>
        <taxon>Phrymaceae</taxon>
        <taxon>Erythranthe</taxon>
    </lineage>
</organism>